<reference evidence="4 5" key="1">
    <citation type="journal article" date="2009" name="Appl. Environ. Microbiol.">
        <title>Three genomes from the phylum Acidobacteria provide insight into the lifestyles of these microorganisms in soils.</title>
        <authorList>
            <person name="Ward N.L."/>
            <person name="Challacombe J.F."/>
            <person name="Janssen P.H."/>
            <person name="Henrissat B."/>
            <person name="Coutinho P.M."/>
            <person name="Wu M."/>
            <person name="Xie G."/>
            <person name="Haft D.H."/>
            <person name="Sait M."/>
            <person name="Badger J."/>
            <person name="Barabote R.D."/>
            <person name="Bradley B."/>
            <person name="Brettin T.S."/>
            <person name="Brinkac L.M."/>
            <person name="Bruce D."/>
            <person name="Creasy T."/>
            <person name="Daugherty S.C."/>
            <person name="Davidsen T.M."/>
            <person name="DeBoy R.T."/>
            <person name="Detter J.C."/>
            <person name="Dodson R.J."/>
            <person name="Durkin A.S."/>
            <person name="Ganapathy A."/>
            <person name="Gwinn-Giglio M."/>
            <person name="Han C.S."/>
            <person name="Khouri H."/>
            <person name="Kiss H."/>
            <person name="Kothari S.P."/>
            <person name="Madupu R."/>
            <person name="Nelson K.E."/>
            <person name="Nelson W.C."/>
            <person name="Paulsen I."/>
            <person name="Penn K."/>
            <person name="Ren Q."/>
            <person name="Rosovitz M.J."/>
            <person name="Selengut J.D."/>
            <person name="Shrivastava S."/>
            <person name="Sullivan S.A."/>
            <person name="Tapia R."/>
            <person name="Thompson L.S."/>
            <person name="Watkins K.L."/>
            <person name="Yang Q."/>
            <person name="Yu C."/>
            <person name="Zafar N."/>
            <person name="Zhou L."/>
            <person name="Kuske C.R."/>
        </authorList>
    </citation>
    <scope>NUCLEOTIDE SEQUENCE [LARGE SCALE GENOMIC DNA]</scope>
    <source>
        <strain evidence="4 5">Ellin345</strain>
    </source>
</reference>
<evidence type="ECO:0000313" key="5">
    <source>
        <dbReference type="Proteomes" id="UP000002432"/>
    </source>
</evidence>
<evidence type="ECO:0000256" key="1">
    <source>
        <dbReference type="ARBA" id="ARBA00022603"/>
    </source>
</evidence>
<keyword evidence="5" id="KW-1185">Reference proteome</keyword>
<proteinExistence type="predicted"/>
<evidence type="ECO:0000256" key="2">
    <source>
        <dbReference type="ARBA" id="ARBA00022679"/>
    </source>
</evidence>
<dbReference type="KEGG" id="aba:Acid345_1749"/>
<dbReference type="SUPFAM" id="SSF53335">
    <property type="entry name" value="S-adenosyl-L-methionine-dependent methyltransferases"/>
    <property type="match status" value="1"/>
</dbReference>
<dbReference type="RefSeq" id="WP_011522552.1">
    <property type="nucleotide sequence ID" value="NC_008009.1"/>
</dbReference>
<keyword evidence="2" id="KW-0808">Transferase</keyword>
<accession>Q1IQV0</accession>
<dbReference type="EMBL" id="CP000360">
    <property type="protein sequence ID" value="ABF40750.1"/>
    <property type="molecule type" value="Genomic_DNA"/>
</dbReference>
<dbReference type="PANTHER" id="PTHR43861">
    <property type="entry name" value="TRANS-ACONITATE 2-METHYLTRANSFERASE-RELATED"/>
    <property type="match status" value="1"/>
</dbReference>
<dbReference type="eggNOG" id="COG4106">
    <property type="taxonomic scope" value="Bacteria"/>
</dbReference>
<evidence type="ECO:0000259" key="3">
    <source>
        <dbReference type="Pfam" id="PF13649"/>
    </source>
</evidence>
<gene>
    <name evidence="4" type="ordered locus">Acid345_1749</name>
</gene>
<dbReference type="OrthoDB" id="7365827at2"/>
<dbReference type="CDD" id="cd02440">
    <property type="entry name" value="AdoMet_MTases"/>
    <property type="match status" value="1"/>
</dbReference>
<organism evidence="4 5">
    <name type="scientific">Koribacter versatilis (strain Ellin345)</name>
    <dbReference type="NCBI Taxonomy" id="204669"/>
    <lineage>
        <taxon>Bacteria</taxon>
        <taxon>Pseudomonadati</taxon>
        <taxon>Acidobacteriota</taxon>
        <taxon>Terriglobia</taxon>
        <taxon>Terriglobales</taxon>
        <taxon>Candidatus Korobacteraceae</taxon>
        <taxon>Candidatus Korobacter</taxon>
    </lineage>
</organism>
<dbReference type="GO" id="GO:0032259">
    <property type="term" value="P:methylation"/>
    <property type="evidence" value="ECO:0007669"/>
    <property type="project" value="UniProtKB-KW"/>
</dbReference>
<dbReference type="HOGENOM" id="CLU_037990_5_3_0"/>
<protein>
    <submittedName>
        <fullName evidence="4">UbiE/COQ5 methyltransferase</fullName>
    </submittedName>
</protein>
<dbReference type="Proteomes" id="UP000002432">
    <property type="component" value="Chromosome"/>
</dbReference>
<dbReference type="GO" id="GO:0008168">
    <property type="term" value="F:methyltransferase activity"/>
    <property type="evidence" value="ECO:0007669"/>
    <property type="project" value="UniProtKB-KW"/>
</dbReference>
<name>Q1IQV0_KORVE</name>
<dbReference type="AlphaFoldDB" id="Q1IQV0"/>
<dbReference type="EnsemblBacteria" id="ABF40750">
    <property type="protein sequence ID" value="ABF40750"/>
    <property type="gene ID" value="Acid345_1749"/>
</dbReference>
<dbReference type="Pfam" id="PF13649">
    <property type="entry name" value="Methyltransf_25"/>
    <property type="match status" value="1"/>
</dbReference>
<dbReference type="InterPro" id="IPR029063">
    <property type="entry name" value="SAM-dependent_MTases_sf"/>
</dbReference>
<dbReference type="InterPro" id="IPR041698">
    <property type="entry name" value="Methyltransf_25"/>
</dbReference>
<sequence length="264" mass="29812">MASHPREWNSTQYHQLSDPQFQWGLKVLDRVMLRGDETVLDAGCGTGRVTAELTRRLPKGRVIASDVSENMLAGAREHLHSQFNGRVSYVRADMADLPLENEVDIVFSTAAFHWVKDHDALFRSLFRALKPGGHVVAQCGGGPNLEIIRGRADRLISEDRVLRSAMVAFENPWVYALPEQTTGRLRRAGFADAEAWLQSTPTTIDDPDRYHEFLRTVILRAHISHMPSDAAEHLLERMTELGAKDKPAFTLDYWRLNIDARKAS</sequence>
<keyword evidence="1 4" id="KW-0489">Methyltransferase</keyword>
<dbReference type="STRING" id="204669.Acid345_1749"/>
<evidence type="ECO:0000313" key="4">
    <source>
        <dbReference type="EMBL" id="ABF40750.1"/>
    </source>
</evidence>
<dbReference type="PANTHER" id="PTHR43861:SF1">
    <property type="entry name" value="TRANS-ACONITATE 2-METHYLTRANSFERASE"/>
    <property type="match status" value="1"/>
</dbReference>
<dbReference type="Gene3D" id="3.40.50.150">
    <property type="entry name" value="Vaccinia Virus protein VP39"/>
    <property type="match status" value="1"/>
</dbReference>
<feature type="domain" description="Methyltransferase" evidence="3">
    <location>
        <begin position="39"/>
        <end position="133"/>
    </location>
</feature>